<evidence type="ECO:0000259" key="3">
    <source>
        <dbReference type="Pfam" id="PF12252"/>
    </source>
</evidence>
<name>A0A378I4Z7_9GAMM</name>
<dbReference type="Proteomes" id="UP000254968">
    <property type="component" value="Unassembled WGS sequence"/>
</dbReference>
<keyword evidence="2" id="KW-0812">Transmembrane</keyword>
<feature type="transmembrane region" description="Helical" evidence="2">
    <location>
        <begin position="412"/>
        <end position="435"/>
    </location>
</feature>
<feature type="region of interest" description="Disordered" evidence="1">
    <location>
        <begin position="1"/>
        <end position="26"/>
    </location>
</feature>
<evidence type="ECO:0000256" key="2">
    <source>
        <dbReference type="SAM" id="Phobius"/>
    </source>
</evidence>
<protein>
    <submittedName>
        <fullName evidence="4">Homologous to SidE substrate of Dot/Icm secretion system</fullName>
    </submittedName>
</protein>
<keyword evidence="2" id="KW-1133">Transmembrane helix</keyword>
<feature type="transmembrane region" description="Helical" evidence="2">
    <location>
        <begin position="481"/>
        <end position="507"/>
    </location>
</feature>
<proteinExistence type="predicted"/>
<dbReference type="InterPro" id="IPR021014">
    <property type="entry name" value="SidE_PDE"/>
</dbReference>
<feature type="domain" description="SidE PDE" evidence="3">
    <location>
        <begin position="59"/>
        <end position="324"/>
    </location>
</feature>
<dbReference type="EMBL" id="UGNV01000001">
    <property type="protein sequence ID" value="STX29741.1"/>
    <property type="molecule type" value="Genomic_DNA"/>
</dbReference>
<reference evidence="4 5" key="1">
    <citation type="submission" date="2018-06" db="EMBL/GenBank/DDBJ databases">
        <authorList>
            <consortium name="Pathogen Informatics"/>
            <person name="Doyle S."/>
        </authorList>
    </citation>
    <scope>NUCLEOTIDE SEQUENCE [LARGE SCALE GENOMIC DNA]</scope>
    <source>
        <strain evidence="4 5">NCTC13315</strain>
    </source>
</reference>
<feature type="transmembrane region" description="Helical" evidence="2">
    <location>
        <begin position="513"/>
        <end position="534"/>
    </location>
</feature>
<dbReference type="AlphaFoldDB" id="A0A378I4Z7"/>
<gene>
    <name evidence="4" type="ORF">NCTC13315_02293</name>
</gene>
<feature type="transmembrane region" description="Helical" evidence="2">
    <location>
        <begin position="441"/>
        <end position="469"/>
    </location>
</feature>
<keyword evidence="5" id="KW-1185">Reference proteome</keyword>
<feature type="compositionally biased region" description="Polar residues" evidence="1">
    <location>
        <begin position="10"/>
        <end position="26"/>
    </location>
</feature>
<dbReference type="RefSeq" id="WP_115303411.1">
    <property type="nucleotide sequence ID" value="NZ_CAAAHO010000002.1"/>
</dbReference>
<keyword evidence="2" id="KW-0472">Membrane</keyword>
<dbReference type="Pfam" id="PF12252">
    <property type="entry name" value="SidE_PDE"/>
    <property type="match status" value="1"/>
</dbReference>
<accession>A0A378I4Z7</accession>
<evidence type="ECO:0000313" key="5">
    <source>
        <dbReference type="Proteomes" id="UP000254968"/>
    </source>
</evidence>
<sequence length="645" mass="70109">MRTPSERSPRQSISEVTNPNNEDADSQFSQVISIPPAPIKVIERSIQPLAAKALKFAYDDYLSQPYKETNTKGTVSNHWSWHPIMVKKGNKFHFYQTLKSFYEDGHTKDTLAVYRPNHGLCHTAKTMVLVNDVVEFNKAHASDPVKQYINQQINTPEKKQKFITKLQIAMAFYVSGREGEEGWEKDLDRPYHKYRKSSAKNFKKYIRDNELIPNLFSSEEEVKIYAEHLTHSYIDDGFDIEAPENAEAAAIKAILYGAHCADLSRLWSPSKINKDTLWDLFRAVPADKVDSCKKHPKANLEIIHQAKAIFHKAALMGIQMGDSVISVCNEQGDFVYYENRVQPLAPSHPEYAGNFPRTNPELFLQFSTSPQKCVNLIGNNITLIKQTEAEVEKQELGIPIPLTANNKAFDKAAASVVLAIGGAILGGVLGTLIPIPGVGTAMGIALGAAIGGVGVASLGLTGVGSYEWLYKKNNSVIGKVLTMVGSVGSGATAGAIVGAILGTFIPIPGLGTIIGAGIGAAVGATATLLIIGLVKGIKACLRQTPTVDSSSIPFLLPLDNLQGIDDPNQKLRAMLGGLGAEFSSQDEESKKLIATDTEEDDVGVDFVNTDTAENSEIEEVTVNFPINTQIDAEVQEKNDSVAELI</sequence>
<evidence type="ECO:0000313" key="4">
    <source>
        <dbReference type="EMBL" id="STX29741.1"/>
    </source>
</evidence>
<dbReference type="OrthoDB" id="5647340at2"/>
<organism evidence="4 5">
    <name type="scientific">Legionella beliardensis</name>
    <dbReference type="NCBI Taxonomy" id="91822"/>
    <lineage>
        <taxon>Bacteria</taxon>
        <taxon>Pseudomonadati</taxon>
        <taxon>Pseudomonadota</taxon>
        <taxon>Gammaproteobacteria</taxon>
        <taxon>Legionellales</taxon>
        <taxon>Legionellaceae</taxon>
        <taxon>Legionella</taxon>
    </lineage>
</organism>
<evidence type="ECO:0000256" key="1">
    <source>
        <dbReference type="SAM" id="MobiDB-lite"/>
    </source>
</evidence>